<dbReference type="RefSeq" id="WP_275938680.1">
    <property type="nucleotide sequence ID" value="NZ_CP012670.1"/>
</dbReference>
<keyword evidence="3 5" id="KW-0326">Glycosidase</keyword>
<gene>
    <name evidence="6" type="ORF">SOCEGT47_080210</name>
</gene>
<evidence type="ECO:0000256" key="4">
    <source>
        <dbReference type="PIRSR" id="PIRSR606710-2"/>
    </source>
</evidence>
<dbReference type="Proteomes" id="UP000295781">
    <property type="component" value="Chromosome"/>
</dbReference>
<evidence type="ECO:0000256" key="1">
    <source>
        <dbReference type="ARBA" id="ARBA00009865"/>
    </source>
</evidence>
<evidence type="ECO:0000256" key="3">
    <source>
        <dbReference type="ARBA" id="ARBA00023295"/>
    </source>
</evidence>
<dbReference type="EMBL" id="CP012670">
    <property type="protein sequence ID" value="AUX27431.1"/>
    <property type="molecule type" value="Genomic_DNA"/>
</dbReference>
<proteinExistence type="inferred from homology"/>
<evidence type="ECO:0000256" key="2">
    <source>
        <dbReference type="ARBA" id="ARBA00022801"/>
    </source>
</evidence>
<evidence type="ECO:0000313" key="6">
    <source>
        <dbReference type="EMBL" id="AUX27431.1"/>
    </source>
</evidence>
<dbReference type="InterPro" id="IPR023296">
    <property type="entry name" value="Glyco_hydro_beta-prop_sf"/>
</dbReference>
<dbReference type="Pfam" id="PF04616">
    <property type="entry name" value="Glyco_hydro_43"/>
    <property type="match status" value="2"/>
</dbReference>
<reference evidence="6 7" key="1">
    <citation type="submission" date="2015-09" db="EMBL/GenBank/DDBJ databases">
        <title>Sorangium comparison.</title>
        <authorList>
            <person name="Zaburannyi N."/>
            <person name="Bunk B."/>
            <person name="Overmann J."/>
            <person name="Mueller R."/>
        </authorList>
    </citation>
    <scope>NUCLEOTIDE SEQUENCE [LARGE SCALE GENOMIC DNA]</scope>
    <source>
        <strain evidence="6 7">So ceGT47</strain>
    </source>
</reference>
<organism evidence="6 7">
    <name type="scientific">Sorangium cellulosum</name>
    <name type="common">Polyangium cellulosum</name>
    <dbReference type="NCBI Taxonomy" id="56"/>
    <lineage>
        <taxon>Bacteria</taxon>
        <taxon>Pseudomonadati</taxon>
        <taxon>Myxococcota</taxon>
        <taxon>Polyangia</taxon>
        <taxon>Polyangiales</taxon>
        <taxon>Polyangiaceae</taxon>
        <taxon>Sorangium</taxon>
    </lineage>
</organism>
<dbReference type="SUPFAM" id="SSF75005">
    <property type="entry name" value="Arabinanase/levansucrase/invertase"/>
    <property type="match status" value="1"/>
</dbReference>
<name>A0A4P2QDE5_SORCE</name>
<dbReference type="EC" id="3.2.1.37" evidence="6"/>
<dbReference type="Gene3D" id="2.115.10.20">
    <property type="entry name" value="Glycosyl hydrolase domain, family 43"/>
    <property type="match status" value="2"/>
</dbReference>
<dbReference type="InterPro" id="IPR006710">
    <property type="entry name" value="Glyco_hydro_43"/>
</dbReference>
<feature type="site" description="Important for catalytic activity, responsible for pKa modulation of the active site Glu and correct orientation of both the proton donor and substrate" evidence="4">
    <location>
        <position position="64"/>
    </location>
</feature>
<dbReference type="GO" id="GO:0009044">
    <property type="term" value="F:xylan 1,4-beta-xylosidase activity"/>
    <property type="evidence" value="ECO:0007669"/>
    <property type="project" value="UniProtKB-EC"/>
</dbReference>
<evidence type="ECO:0000256" key="5">
    <source>
        <dbReference type="RuleBase" id="RU361187"/>
    </source>
</evidence>
<comment type="similarity">
    <text evidence="1 5">Belongs to the glycosyl hydrolase 43 family.</text>
</comment>
<dbReference type="AlphaFoldDB" id="A0A4P2QDE5"/>
<dbReference type="GO" id="GO:0005975">
    <property type="term" value="P:carbohydrate metabolic process"/>
    <property type="evidence" value="ECO:0007669"/>
    <property type="project" value="InterPro"/>
</dbReference>
<dbReference type="PANTHER" id="PTHR42812">
    <property type="entry name" value="BETA-XYLOSIDASE"/>
    <property type="match status" value="1"/>
</dbReference>
<keyword evidence="2 5" id="KW-0378">Hydrolase</keyword>
<sequence length="335" mass="37363">MVENCSLRGNFWAPEMHRVRGEFWVCFTARMQDRSLAIGLARSERPDGPFEPDEAPIVTGDVIDPHLLVDAHGAPWLVWKKDDNRVWPRRLVAVLHREPDRVRELFDAGEDQRTAVLTLTLWPWVETLEPMEQFFVLQPLIEAATAHFTELAERLESLRARAGGAEAAEIATISRALRTRIHAQRLSADGRTLEGEPAVLLENDQPWEAHLIEGVWITQEGGRYSLLYAGNDFSTAHYGIGAAVADTLTGPYRKSSEILLSSSAAWWGPGHPSVAIGADGRHHVFLHAFRPGAPGYKMFRALLTAPIRFEGGVVSLDRSVEARFDRPLCGPSRRA</sequence>
<evidence type="ECO:0000313" key="7">
    <source>
        <dbReference type="Proteomes" id="UP000295781"/>
    </source>
</evidence>
<protein>
    <submittedName>
        <fullName evidence="6">Beta-xylosidase</fullName>
        <ecNumber evidence="6">3.2.1.37</ecNumber>
    </submittedName>
</protein>
<accession>A0A4P2QDE5</accession>
<dbReference type="PANTHER" id="PTHR42812:SF5">
    <property type="entry name" value="ENDO-ARABINASE"/>
    <property type="match status" value="1"/>
</dbReference>
<dbReference type="InterPro" id="IPR051795">
    <property type="entry name" value="Glycosyl_Hydrlase_43"/>
</dbReference>